<dbReference type="Proteomes" id="UP000053989">
    <property type="component" value="Unassembled WGS sequence"/>
</dbReference>
<accession>A0A0C3DM48</accession>
<reference evidence="3" key="2">
    <citation type="submission" date="2015-01" db="EMBL/GenBank/DDBJ databases">
        <title>Evolutionary Origins and Diversification of the Mycorrhizal Mutualists.</title>
        <authorList>
            <consortium name="DOE Joint Genome Institute"/>
            <consortium name="Mycorrhizal Genomics Consortium"/>
            <person name="Kohler A."/>
            <person name="Kuo A."/>
            <person name="Nagy L.G."/>
            <person name="Floudas D."/>
            <person name="Copeland A."/>
            <person name="Barry K.W."/>
            <person name="Cichocki N."/>
            <person name="Veneault-Fourrey C."/>
            <person name="LaButti K."/>
            <person name="Lindquist E.A."/>
            <person name="Lipzen A."/>
            <person name="Lundell T."/>
            <person name="Morin E."/>
            <person name="Murat C."/>
            <person name="Riley R."/>
            <person name="Ohm R."/>
            <person name="Sun H."/>
            <person name="Tunlid A."/>
            <person name="Henrissat B."/>
            <person name="Grigoriev I.V."/>
            <person name="Hibbett D.S."/>
            <person name="Martin F."/>
        </authorList>
    </citation>
    <scope>NUCLEOTIDE SEQUENCE [LARGE SCALE GENOMIC DNA]</scope>
    <source>
        <strain evidence="3">Foug A</strain>
    </source>
</reference>
<evidence type="ECO:0000313" key="3">
    <source>
        <dbReference type="Proteomes" id="UP000053989"/>
    </source>
</evidence>
<dbReference type="EMBL" id="KN822106">
    <property type="protein sequence ID" value="KIM57101.1"/>
    <property type="molecule type" value="Genomic_DNA"/>
</dbReference>
<feature type="transmembrane region" description="Helical" evidence="1">
    <location>
        <begin position="129"/>
        <end position="148"/>
    </location>
</feature>
<keyword evidence="1" id="KW-1133">Transmembrane helix</keyword>
<dbReference type="InParanoid" id="A0A0C3DM48"/>
<organism evidence="2 3">
    <name type="scientific">Scleroderma citrinum Foug A</name>
    <dbReference type="NCBI Taxonomy" id="1036808"/>
    <lineage>
        <taxon>Eukaryota</taxon>
        <taxon>Fungi</taxon>
        <taxon>Dikarya</taxon>
        <taxon>Basidiomycota</taxon>
        <taxon>Agaricomycotina</taxon>
        <taxon>Agaricomycetes</taxon>
        <taxon>Agaricomycetidae</taxon>
        <taxon>Boletales</taxon>
        <taxon>Sclerodermatineae</taxon>
        <taxon>Sclerodermataceae</taxon>
        <taxon>Scleroderma</taxon>
    </lineage>
</organism>
<feature type="transmembrane region" description="Helical" evidence="1">
    <location>
        <begin position="105"/>
        <end position="122"/>
    </location>
</feature>
<evidence type="ECO:0000313" key="2">
    <source>
        <dbReference type="EMBL" id="KIM57101.1"/>
    </source>
</evidence>
<keyword evidence="1" id="KW-0812">Transmembrane</keyword>
<keyword evidence="3" id="KW-1185">Reference proteome</keyword>
<dbReference type="OrthoDB" id="2524788at2759"/>
<name>A0A0C3DM48_9AGAM</name>
<sequence>MASQSDTRAHAADVEVLVRRSMTKAYELFSLLTPPAYVAFVLARKGRGHLSINRFLRATWVGGAVGCVGGGGFEYIRSAKESGATLRNRRVRDAYDTASLRADDHATIGALLFAVLTPALLWKRASIQNLILGGAGIGTAVGLLTHYGRTVTGDPAPKIQITEISVSP</sequence>
<keyword evidence="1" id="KW-0472">Membrane</keyword>
<evidence type="ECO:0000256" key="1">
    <source>
        <dbReference type="SAM" id="Phobius"/>
    </source>
</evidence>
<protein>
    <submittedName>
        <fullName evidence="2">Uncharacterized protein</fullName>
    </submittedName>
</protein>
<gene>
    <name evidence="2" type="ORF">SCLCIDRAFT_1219784</name>
</gene>
<dbReference type="HOGENOM" id="CLU_128912_0_0_1"/>
<feature type="transmembrane region" description="Helical" evidence="1">
    <location>
        <begin position="55"/>
        <end position="76"/>
    </location>
</feature>
<proteinExistence type="predicted"/>
<dbReference type="AlphaFoldDB" id="A0A0C3DM48"/>
<reference evidence="2 3" key="1">
    <citation type="submission" date="2014-04" db="EMBL/GenBank/DDBJ databases">
        <authorList>
            <consortium name="DOE Joint Genome Institute"/>
            <person name="Kuo A."/>
            <person name="Kohler A."/>
            <person name="Nagy L.G."/>
            <person name="Floudas D."/>
            <person name="Copeland A."/>
            <person name="Barry K.W."/>
            <person name="Cichocki N."/>
            <person name="Veneault-Fourrey C."/>
            <person name="LaButti K."/>
            <person name="Lindquist E.A."/>
            <person name="Lipzen A."/>
            <person name="Lundell T."/>
            <person name="Morin E."/>
            <person name="Murat C."/>
            <person name="Sun H."/>
            <person name="Tunlid A."/>
            <person name="Henrissat B."/>
            <person name="Grigoriev I.V."/>
            <person name="Hibbett D.S."/>
            <person name="Martin F."/>
            <person name="Nordberg H.P."/>
            <person name="Cantor M.N."/>
            <person name="Hua S.X."/>
        </authorList>
    </citation>
    <scope>NUCLEOTIDE SEQUENCE [LARGE SCALE GENOMIC DNA]</scope>
    <source>
        <strain evidence="2 3">Foug A</strain>
    </source>
</reference>